<dbReference type="GO" id="GO:0004336">
    <property type="term" value="F:galactosylceramidase activity"/>
    <property type="evidence" value="ECO:0007669"/>
    <property type="project" value="UniProtKB-EC"/>
</dbReference>
<sequence length="125" mass="14076">MILGMPWRAPGWIGNGTFHSHDMTDYYLPWPNRAKQHNLTIDHLGGWNEKDYDVNWYVNLKAALHANGYSSIKLVGATTVLRIAYGPAQLPRPDVTDVPYQRARGGQELPVRERLHAQAQAASGR</sequence>
<dbReference type="InterPro" id="IPR001286">
    <property type="entry name" value="Glyco_hydro_59"/>
</dbReference>
<dbReference type="InterPro" id="IPR013785">
    <property type="entry name" value="Aldolase_TIM"/>
</dbReference>
<evidence type="ECO:0000313" key="9">
    <source>
        <dbReference type="Proteomes" id="UP000011205"/>
    </source>
</evidence>
<evidence type="ECO:0000256" key="6">
    <source>
        <dbReference type="SAM" id="MobiDB-lite"/>
    </source>
</evidence>
<gene>
    <name evidence="8" type="ORF">STVIR_6221</name>
</gene>
<evidence type="ECO:0000313" key="8">
    <source>
        <dbReference type="EMBL" id="ELS52780.1"/>
    </source>
</evidence>
<dbReference type="EMBL" id="AMLP01000194">
    <property type="protein sequence ID" value="ELS52780.1"/>
    <property type="molecule type" value="Genomic_DNA"/>
</dbReference>
<dbReference type="EC" id="3.2.1.46" evidence="2"/>
<dbReference type="GO" id="GO:0016020">
    <property type="term" value="C:membrane"/>
    <property type="evidence" value="ECO:0007669"/>
    <property type="project" value="GOC"/>
</dbReference>
<dbReference type="PANTHER" id="PTHR15172:SF1">
    <property type="entry name" value="GALACTOCEREBROSIDASE"/>
    <property type="match status" value="1"/>
</dbReference>
<organism evidence="8 9">
    <name type="scientific">Streptomyces viridochromogenes Tue57</name>
    <dbReference type="NCBI Taxonomy" id="1160705"/>
    <lineage>
        <taxon>Bacteria</taxon>
        <taxon>Bacillati</taxon>
        <taxon>Actinomycetota</taxon>
        <taxon>Actinomycetes</taxon>
        <taxon>Kitasatosporales</taxon>
        <taxon>Streptomycetaceae</taxon>
        <taxon>Streptomyces</taxon>
    </lineage>
</organism>
<dbReference type="InterPro" id="IPR017853">
    <property type="entry name" value="GH"/>
</dbReference>
<evidence type="ECO:0000259" key="7">
    <source>
        <dbReference type="Pfam" id="PF02057"/>
    </source>
</evidence>
<evidence type="ECO:0000256" key="4">
    <source>
        <dbReference type="ARBA" id="ARBA00022963"/>
    </source>
</evidence>
<dbReference type="Proteomes" id="UP000011205">
    <property type="component" value="Unassembled WGS sequence"/>
</dbReference>
<dbReference type="Pfam" id="PF02057">
    <property type="entry name" value="Glyco_hydro_59"/>
    <property type="match status" value="1"/>
</dbReference>
<feature type="domain" description="Glycosyl hydrolase family 59 catalytic" evidence="7">
    <location>
        <begin position="3"/>
        <end position="78"/>
    </location>
</feature>
<dbReference type="AlphaFoldDB" id="L8P8P0"/>
<feature type="region of interest" description="Disordered" evidence="6">
    <location>
        <begin position="91"/>
        <end position="111"/>
    </location>
</feature>
<dbReference type="GO" id="GO:0005764">
    <property type="term" value="C:lysosome"/>
    <property type="evidence" value="ECO:0007669"/>
    <property type="project" value="TreeGrafter"/>
</dbReference>
<comment type="caution">
    <text evidence="8">The sequence shown here is derived from an EMBL/GenBank/DDBJ whole genome shotgun (WGS) entry which is preliminary data.</text>
</comment>
<evidence type="ECO:0000256" key="2">
    <source>
        <dbReference type="ARBA" id="ARBA00012657"/>
    </source>
</evidence>
<protein>
    <recommendedName>
        <fullName evidence="2">galactosylceramidase</fullName>
        <ecNumber evidence="2">3.2.1.46</ecNumber>
    </recommendedName>
    <alternativeName>
        <fullName evidence="5">Galactosylceramidase</fullName>
    </alternativeName>
</protein>
<dbReference type="Gene3D" id="3.20.20.70">
    <property type="entry name" value="Aldolase class I"/>
    <property type="match status" value="1"/>
</dbReference>
<evidence type="ECO:0000256" key="1">
    <source>
        <dbReference type="ARBA" id="ARBA00005637"/>
    </source>
</evidence>
<keyword evidence="3" id="KW-0746">Sphingolipid metabolism</keyword>
<keyword evidence="8" id="KW-0378">Hydrolase</keyword>
<keyword evidence="4" id="KW-0442">Lipid degradation</keyword>
<keyword evidence="3" id="KW-0443">Lipid metabolism</keyword>
<proteinExistence type="inferred from homology"/>
<accession>L8P8P0</accession>
<evidence type="ECO:0000256" key="5">
    <source>
        <dbReference type="ARBA" id="ARBA00033098"/>
    </source>
</evidence>
<comment type="similarity">
    <text evidence="1">Belongs to the glycosyl hydrolase 59 family.</text>
</comment>
<dbReference type="InterPro" id="IPR049161">
    <property type="entry name" value="GH59_cat"/>
</dbReference>
<dbReference type="SUPFAM" id="SSF51445">
    <property type="entry name" value="(Trans)glycosidases"/>
    <property type="match status" value="1"/>
</dbReference>
<dbReference type="PANTHER" id="PTHR15172">
    <property type="entry name" value="GALACTOCEREBROSIDASE"/>
    <property type="match status" value="1"/>
</dbReference>
<reference evidence="8 9" key="1">
    <citation type="journal article" date="2013" name="Genome Announc.">
        <title>Draft Genome Sequence of Streptomyces viridochromogenes Strain Tu57, Producer of Avilamycin.</title>
        <authorList>
            <person name="Gruning B.A."/>
            <person name="Erxleben A."/>
            <person name="Hahnlein A."/>
            <person name="Gunther S."/>
        </authorList>
    </citation>
    <scope>NUCLEOTIDE SEQUENCE [LARGE SCALE GENOMIC DNA]</scope>
    <source>
        <strain evidence="8 9">Tue57</strain>
    </source>
</reference>
<evidence type="ECO:0000256" key="3">
    <source>
        <dbReference type="ARBA" id="ARBA00022919"/>
    </source>
</evidence>
<dbReference type="PATRIC" id="fig|1160705.3.peg.6147"/>
<name>L8P8P0_STRVR</name>
<dbReference type="GO" id="GO:0006683">
    <property type="term" value="P:galactosylceramide catabolic process"/>
    <property type="evidence" value="ECO:0007669"/>
    <property type="project" value="InterPro"/>
</dbReference>